<keyword evidence="9" id="KW-1185">Reference proteome</keyword>
<accession>A0ABV8R3U2</accession>
<dbReference type="RefSeq" id="WP_230065678.1">
    <property type="nucleotide sequence ID" value="NZ_BAABLL010000010.1"/>
</dbReference>
<comment type="similarity">
    <text evidence="1">Belongs to the thioredoxin family. DsbA subfamily.</text>
</comment>
<reference evidence="9" key="1">
    <citation type="journal article" date="2019" name="Int. J. Syst. Evol. Microbiol.">
        <title>The Global Catalogue of Microorganisms (GCM) 10K type strain sequencing project: providing services to taxonomists for standard genome sequencing and annotation.</title>
        <authorList>
            <consortium name="The Broad Institute Genomics Platform"/>
            <consortium name="The Broad Institute Genome Sequencing Center for Infectious Disease"/>
            <person name="Wu L."/>
            <person name="Ma J."/>
        </authorList>
    </citation>
    <scope>NUCLEOTIDE SEQUENCE [LARGE SCALE GENOMIC DNA]</scope>
    <source>
        <strain evidence="9">CGMCC 1.10698</strain>
    </source>
</reference>
<evidence type="ECO:0000259" key="7">
    <source>
        <dbReference type="Pfam" id="PF13462"/>
    </source>
</evidence>
<keyword evidence="6" id="KW-1133">Transmembrane helix</keyword>
<comment type="caution">
    <text evidence="8">The sequence shown here is derived from an EMBL/GenBank/DDBJ whole genome shotgun (WGS) entry which is preliminary data.</text>
</comment>
<gene>
    <name evidence="8" type="ORF">ACFOW9_16030</name>
</gene>
<dbReference type="PANTHER" id="PTHR13887:SF14">
    <property type="entry name" value="DISULFIDE BOND FORMATION PROTEIN D"/>
    <property type="match status" value="1"/>
</dbReference>
<dbReference type="CDD" id="cd02972">
    <property type="entry name" value="DsbA_family"/>
    <property type="match status" value="1"/>
</dbReference>
<keyword evidence="4" id="KW-1015">Disulfide bond</keyword>
<evidence type="ECO:0000256" key="3">
    <source>
        <dbReference type="ARBA" id="ARBA00023002"/>
    </source>
</evidence>
<organism evidence="8 9">
    <name type="scientific">Arthrobacter cryoconiti</name>
    <dbReference type="NCBI Taxonomy" id="748907"/>
    <lineage>
        <taxon>Bacteria</taxon>
        <taxon>Bacillati</taxon>
        <taxon>Actinomycetota</taxon>
        <taxon>Actinomycetes</taxon>
        <taxon>Micrococcales</taxon>
        <taxon>Micrococcaceae</taxon>
        <taxon>Arthrobacter</taxon>
    </lineage>
</organism>
<dbReference type="Gene3D" id="3.40.30.10">
    <property type="entry name" value="Glutaredoxin"/>
    <property type="match status" value="1"/>
</dbReference>
<evidence type="ECO:0000256" key="2">
    <source>
        <dbReference type="ARBA" id="ARBA00022729"/>
    </source>
</evidence>
<dbReference type="EMBL" id="JBHSCQ010000022">
    <property type="protein sequence ID" value="MFC4267117.1"/>
    <property type="molecule type" value="Genomic_DNA"/>
</dbReference>
<evidence type="ECO:0000313" key="9">
    <source>
        <dbReference type="Proteomes" id="UP001595773"/>
    </source>
</evidence>
<feature type="domain" description="Thioredoxin-like fold" evidence="7">
    <location>
        <begin position="135"/>
        <end position="293"/>
    </location>
</feature>
<dbReference type="InterPro" id="IPR012336">
    <property type="entry name" value="Thioredoxin-like_fold"/>
</dbReference>
<evidence type="ECO:0000256" key="4">
    <source>
        <dbReference type="ARBA" id="ARBA00023157"/>
    </source>
</evidence>
<protein>
    <submittedName>
        <fullName evidence="8">DsbA family protein</fullName>
    </submittedName>
</protein>
<sequence length="300" mass="31757">MSPKNEKRLTNAERTALAREQAKKIRDTQQKKEKTRNWIIRGSVLLVAVAIVVIIAIVVLQTSKSNEPVAATGAVPANANSYGGVTVGKDGAIVAPVTKETTVDMASLPPAPTAQPTAVSGLDKLGLAAAPADKPAQVVVYLDFMCPACKNFETAYGPTLDGLRNSGKITVEYRPLNFLDRFSSGTNYSSRSAAAAACVVDKSPDKYKAFVDSLYKEQPAENSKGLDNATLVKLASEAGAADINSCVNDKTFRPYIAFGGALAVARGIAATPTVFVQGQQWMPEKDKDFNAFLTTALAAK</sequence>
<evidence type="ECO:0000313" key="8">
    <source>
        <dbReference type="EMBL" id="MFC4267117.1"/>
    </source>
</evidence>
<dbReference type="PANTHER" id="PTHR13887">
    <property type="entry name" value="GLUTATHIONE S-TRANSFERASE KAPPA"/>
    <property type="match status" value="1"/>
</dbReference>
<proteinExistence type="inferred from homology"/>
<evidence type="ECO:0000256" key="1">
    <source>
        <dbReference type="ARBA" id="ARBA00005791"/>
    </source>
</evidence>
<keyword evidence="6" id="KW-0812">Transmembrane</keyword>
<keyword evidence="2" id="KW-0732">Signal</keyword>
<dbReference type="Proteomes" id="UP001595773">
    <property type="component" value="Unassembled WGS sequence"/>
</dbReference>
<feature type="transmembrane region" description="Helical" evidence="6">
    <location>
        <begin position="38"/>
        <end position="60"/>
    </location>
</feature>
<evidence type="ECO:0000256" key="6">
    <source>
        <dbReference type="SAM" id="Phobius"/>
    </source>
</evidence>
<keyword evidence="5" id="KW-0676">Redox-active center</keyword>
<dbReference type="InterPro" id="IPR036249">
    <property type="entry name" value="Thioredoxin-like_sf"/>
</dbReference>
<keyword evidence="3" id="KW-0560">Oxidoreductase</keyword>
<name>A0ABV8R3U2_9MICC</name>
<dbReference type="SUPFAM" id="SSF52833">
    <property type="entry name" value="Thioredoxin-like"/>
    <property type="match status" value="1"/>
</dbReference>
<keyword evidence="6" id="KW-0472">Membrane</keyword>
<dbReference type="Pfam" id="PF13462">
    <property type="entry name" value="Thioredoxin_4"/>
    <property type="match status" value="1"/>
</dbReference>
<evidence type="ECO:0000256" key="5">
    <source>
        <dbReference type="ARBA" id="ARBA00023284"/>
    </source>
</evidence>